<organism evidence="6 7">
    <name type="scientific">Virgibacillus byunsanensis</name>
    <dbReference type="NCBI Taxonomy" id="570945"/>
    <lineage>
        <taxon>Bacteria</taxon>
        <taxon>Bacillati</taxon>
        <taxon>Bacillota</taxon>
        <taxon>Bacilli</taxon>
        <taxon>Bacillales</taxon>
        <taxon>Bacillaceae</taxon>
        <taxon>Virgibacillus</taxon>
    </lineage>
</organism>
<feature type="transmembrane region" description="Helical" evidence="5">
    <location>
        <begin position="134"/>
        <end position="154"/>
    </location>
</feature>
<dbReference type="Proteomes" id="UP001597040">
    <property type="component" value="Unassembled WGS sequence"/>
</dbReference>
<keyword evidence="4 5" id="KW-0472">Membrane</keyword>
<evidence type="ECO:0000256" key="1">
    <source>
        <dbReference type="ARBA" id="ARBA00022475"/>
    </source>
</evidence>
<gene>
    <name evidence="6" type="primary">ytaF</name>
    <name evidence="6" type="ORF">ACFQ3N_15370</name>
</gene>
<dbReference type="PANTHER" id="PTHR35529">
    <property type="entry name" value="MANGANESE EFFLUX PUMP MNTP-RELATED"/>
    <property type="match status" value="1"/>
</dbReference>
<feature type="transmembrane region" description="Helical" evidence="5">
    <location>
        <begin position="34"/>
        <end position="54"/>
    </location>
</feature>
<protein>
    <submittedName>
        <fullName evidence="6">Sporulation membrane protein YtaF</fullName>
    </submittedName>
</protein>
<name>A0ABW3LN12_9BACI</name>
<keyword evidence="2 5" id="KW-0812">Transmembrane</keyword>
<evidence type="ECO:0000313" key="6">
    <source>
        <dbReference type="EMBL" id="MFD1039766.1"/>
    </source>
</evidence>
<dbReference type="RefSeq" id="WP_390363423.1">
    <property type="nucleotide sequence ID" value="NZ_JBHTKJ010000046.1"/>
</dbReference>
<dbReference type="InterPro" id="IPR014205">
    <property type="entry name" value="Spore_YtaF"/>
</dbReference>
<evidence type="ECO:0000256" key="2">
    <source>
        <dbReference type="ARBA" id="ARBA00022692"/>
    </source>
</evidence>
<accession>A0ABW3LN12</accession>
<evidence type="ECO:0000256" key="4">
    <source>
        <dbReference type="ARBA" id="ARBA00023136"/>
    </source>
</evidence>
<sequence>MLFYTGFFILVIAVSLDSFGVGITYGMRKIRVPFNALFIIMLCSGLTVLASMTIGELLSSIISEGMANVIGGSILIALGIFCLFNVIRSKLQSVEDHVKHAHQETKRLTQIKTVIKEPQQADLDHSGTISISEALILGFALALDAFAAGLGAAMLGYTPLLTAISIALMSGIFLYYGINTGIILSKSKQMEQMTFLPPLLLIALGIINML</sequence>
<dbReference type="PANTHER" id="PTHR35529:SF2">
    <property type="entry name" value="SPORULATION PROTEIN YTAF-RELATED"/>
    <property type="match status" value="1"/>
</dbReference>
<dbReference type="NCBIfam" id="TIGR02840">
    <property type="entry name" value="spore_YtaF"/>
    <property type="match status" value="1"/>
</dbReference>
<evidence type="ECO:0000313" key="7">
    <source>
        <dbReference type="Proteomes" id="UP001597040"/>
    </source>
</evidence>
<keyword evidence="3 5" id="KW-1133">Transmembrane helix</keyword>
<feature type="transmembrane region" description="Helical" evidence="5">
    <location>
        <begin position="6"/>
        <end position="27"/>
    </location>
</feature>
<keyword evidence="1" id="KW-1003">Cell membrane</keyword>
<feature type="transmembrane region" description="Helical" evidence="5">
    <location>
        <begin position="66"/>
        <end position="87"/>
    </location>
</feature>
<comment type="caution">
    <text evidence="6">The sequence shown here is derived from an EMBL/GenBank/DDBJ whole genome shotgun (WGS) entry which is preliminary data.</text>
</comment>
<feature type="transmembrane region" description="Helical" evidence="5">
    <location>
        <begin position="160"/>
        <end position="178"/>
    </location>
</feature>
<reference evidence="7" key="1">
    <citation type="journal article" date="2019" name="Int. J. Syst. Evol. Microbiol.">
        <title>The Global Catalogue of Microorganisms (GCM) 10K type strain sequencing project: providing services to taxonomists for standard genome sequencing and annotation.</title>
        <authorList>
            <consortium name="The Broad Institute Genomics Platform"/>
            <consortium name="The Broad Institute Genome Sequencing Center for Infectious Disease"/>
            <person name="Wu L."/>
            <person name="Ma J."/>
        </authorList>
    </citation>
    <scope>NUCLEOTIDE SEQUENCE [LARGE SCALE GENOMIC DNA]</scope>
    <source>
        <strain evidence="7">CCUG 56754</strain>
    </source>
</reference>
<keyword evidence="7" id="KW-1185">Reference proteome</keyword>
<dbReference type="InterPro" id="IPR003810">
    <property type="entry name" value="Mntp/YtaF"/>
</dbReference>
<dbReference type="EMBL" id="JBHTKJ010000046">
    <property type="protein sequence ID" value="MFD1039766.1"/>
    <property type="molecule type" value="Genomic_DNA"/>
</dbReference>
<proteinExistence type="predicted"/>
<evidence type="ECO:0000256" key="3">
    <source>
        <dbReference type="ARBA" id="ARBA00022989"/>
    </source>
</evidence>
<dbReference type="Pfam" id="PF02659">
    <property type="entry name" value="Mntp"/>
    <property type="match status" value="2"/>
</dbReference>
<evidence type="ECO:0000256" key="5">
    <source>
        <dbReference type="SAM" id="Phobius"/>
    </source>
</evidence>